<organism evidence="1 2">
    <name type="scientific">BD1-7 clade bacterium</name>
    <dbReference type="NCBI Taxonomy" id="2029982"/>
    <lineage>
        <taxon>Bacteria</taxon>
        <taxon>Pseudomonadati</taxon>
        <taxon>Pseudomonadota</taxon>
        <taxon>Gammaproteobacteria</taxon>
        <taxon>Cellvibrionales</taxon>
        <taxon>Spongiibacteraceae</taxon>
        <taxon>BD1-7 clade</taxon>
    </lineage>
</organism>
<evidence type="ECO:0000313" key="1">
    <source>
        <dbReference type="EMBL" id="CAA0100544.1"/>
    </source>
</evidence>
<dbReference type="OrthoDB" id="5703936at2"/>
<protein>
    <submittedName>
        <fullName evidence="1">Uncharacterized protein</fullName>
    </submittedName>
</protein>
<name>A0A5S9PAB1_9GAMM</name>
<gene>
    <name evidence="1" type="ORF">OPDIPICF_04322</name>
</gene>
<dbReference type="EMBL" id="CACSIO010000006">
    <property type="protein sequence ID" value="CAA0100544.1"/>
    <property type="molecule type" value="Genomic_DNA"/>
</dbReference>
<keyword evidence="2" id="KW-1185">Reference proteome</keyword>
<dbReference type="Proteomes" id="UP000441399">
    <property type="component" value="Unassembled WGS sequence"/>
</dbReference>
<accession>A0A5S9PAB1</accession>
<sequence length="101" mass="11899">MAIELDYLAGSHADVRIQYFDVDRVTLMHENAHSGTVHHVDLQQGITLAIDGNSEKLFKVPPLPEAWRMQPDGSYQVRWAVYRMQEKRQDGQHEWWEWLPQ</sequence>
<dbReference type="AlphaFoldDB" id="A0A5S9PAB1"/>
<evidence type="ECO:0000313" key="2">
    <source>
        <dbReference type="Proteomes" id="UP000441399"/>
    </source>
</evidence>
<reference evidence="1 2" key="1">
    <citation type="submission" date="2019-11" db="EMBL/GenBank/DDBJ databases">
        <authorList>
            <person name="Holert J."/>
        </authorList>
    </citation>
    <scope>NUCLEOTIDE SEQUENCE [LARGE SCALE GENOMIC DNA]</scope>
    <source>
        <strain evidence="1">SB11_3</strain>
    </source>
</reference>
<proteinExistence type="predicted"/>